<evidence type="ECO:0000313" key="2">
    <source>
        <dbReference type="Proteomes" id="UP000248798"/>
    </source>
</evidence>
<evidence type="ECO:0000313" key="1">
    <source>
        <dbReference type="EMBL" id="RAL99816.1"/>
    </source>
</evidence>
<dbReference type="EMBL" id="QLNI01000103">
    <property type="protein sequence ID" value="RAL99816.1"/>
    <property type="molecule type" value="Genomic_DNA"/>
</dbReference>
<sequence length="60" mass="7125">RLSDRKMKGLTVIHNFHLKRLDGTTAAERFFENKPINMFEWLVENMPLPARPRSRIKMVS</sequence>
<organism evidence="1 2">
    <name type="scientific">Desulfobacter hydrogenophilus</name>
    <dbReference type="NCBI Taxonomy" id="2291"/>
    <lineage>
        <taxon>Bacteria</taxon>
        <taxon>Pseudomonadati</taxon>
        <taxon>Thermodesulfobacteriota</taxon>
        <taxon>Desulfobacteria</taxon>
        <taxon>Desulfobacterales</taxon>
        <taxon>Desulfobacteraceae</taxon>
        <taxon>Desulfobacter</taxon>
    </lineage>
</organism>
<proteinExistence type="predicted"/>
<dbReference type="InterPro" id="IPR045650">
    <property type="entry name" value="DUF6399"/>
</dbReference>
<comment type="caution">
    <text evidence="1">The sequence shown here is derived from an EMBL/GenBank/DDBJ whole genome shotgun (WGS) entry which is preliminary data.</text>
</comment>
<protein>
    <submittedName>
        <fullName evidence="1">Uncharacterized protein</fullName>
    </submittedName>
</protein>
<dbReference type="Pfam" id="PF19936">
    <property type="entry name" value="DUF6399"/>
    <property type="match status" value="1"/>
</dbReference>
<name>A0A328F9V3_9BACT</name>
<dbReference type="AlphaFoldDB" id="A0A328F9V3"/>
<reference evidence="1 2" key="1">
    <citation type="submission" date="2018-06" db="EMBL/GenBank/DDBJ databases">
        <title>Complete Genome Sequence of Desulfobacter hydrogenophilus (DSM3380).</title>
        <authorList>
            <person name="Marietou A."/>
            <person name="Schreiber L."/>
            <person name="Marshall I."/>
            <person name="Jorgensen B."/>
        </authorList>
    </citation>
    <scope>NUCLEOTIDE SEQUENCE [LARGE SCALE GENOMIC DNA]</scope>
    <source>
        <strain evidence="1 2">DSM 3380</strain>
    </source>
</reference>
<gene>
    <name evidence="1" type="ORF">DO021_22440</name>
</gene>
<dbReference type="RefSeq" id="WP_211318012.1">
    <property type="nucleotide sequence ID" value="NZ_JAAGRP010000118.1"/>
</dbReference>
<feature type="non-terminal residue" evidence="1">
    <location>
        <position position="1"/>
    </location>
</feature>
<accession>A0A328F9V3</accession>
<dbReference type="Proteomes" id="UP000248798">
    <property type="component" value="Unassembled WGS sequence"/>
</dbReference>